<evidence type="ECO:0000313" key="4">
    <source>
        <dbReference type="Proteomes" id="UP000466442"/>
    </source>
</evidence>
<feature type="compositionally biased region" description="Basic and acidic residues" evidence="1">
    <location>
        <begin position="186"/>
        <end position="205"/>
    </location>
</feature>
<organism evidence="3 4">
    <name type="scientific">Apolygus lucorum</name>
    <name type="common">Small green plant bug</name>
    <name type="synonym">Lygocoris lucorum</name>
    <dbReference type="NCBI Taxonomy" id="248454"/>
    <lineage>
        <taxon>Eukaryota</taxon>
        <taxon>Metazoa</taxon>
        <taxon>Ecdysozoa</taxon>
        <taxon>Arthropoda</taxon>
        <taxon>Hexapoda</taxon>
        <taxon>Insecta</taxon>
        <taxon>Pterygota</taxon>
        <taxon>Neoptera</taxon>
        <taxon>Paraneoptera</taxon>
        <taxon>Hemiptera</taxon>
        <taxon>Heteroptera</taxon>
        <taxon>Panheteroptera</taxon>
        <taxon>Cimicomorpha</taxon>
        <taxon>Miridae</taxon>
        <taxon>Mirini</taxon>
        <taxon>Apolygus</taxon>
    </lineage>
</organism>
<dbReference type="Proteomes" id="UP000466442">
    <property type="component" value="Linkage Group LG16"/>
</dbReference>
<feature type="chain" id="PRO_5035817505" evidence="2">
    <location>
        <begin position="25"/>
        <end position="366"/>
    </location>
</feature>
<comment type="caution">
    <text evidence="3">The sequence shown here is derived from an EMBL/GenBank/DDBJ whole genome shotgun (WGS) entry which is preliminary data.</text>
</comment>
<dbReference type="AlphaFoldDB" id="A0A8S9WPR9"/>
<reference evidence="3" key="1">
    <citation type="journal article" date="2021" name="Mol. Ecol. Resour.">
        <title>Apolygus lucorum genome provides insights into omnivorousness and mesophyll feeding.</title>
        <authorList>
            <person name="Liu Y."/>
            <person name="Liu H."/>
            <person name="Wang H."/>
            <person name="Huang T."/>
            <person name="Liu B."/>
            <person name="Yang B."/>
            <person name="Yin L."/>
            <person name="Li B."/>
            <person name="Zhang Y."/>
            <person name="Zhang S."/>
            <person name="Jiang F."/>
            <person name="Zhang X."/>
            <person name="Ren Y."/>
            <person name="Wang B."/>
            <person name="Wang S."/>
            <person name="Lu Y."/>
            <person name="Wu K."/>
            <person name="Fan W."/>
            <person name="Wang G."/>
        </authorList>
    </citation>
    <scope>NUCLEOTIDE SEQUENCE</scope>
    <source>
        <strain evidence="3">12Hb</strain>
    </source>
</reference>
<evidence type="ECO:0000313" key="3">
    <source>
        <dbReference type="EMBL" id="KAF6198131.1"/>
    </source>
</evidence>
<name>A0A8S9WPR9_APOLU</name>
<evidence type="ECO:0000256" key="1">
    <source>
        <dbReference type="SAM" id="MobiDB-lite"/>
    </source>
</evidence>
<gene>
    <name evidence="3" type="ORF">GE061_007878</name>
</gene>
<sequence length="366" mass="40448">MPVVMLSSILPALLSITVMPSALASVDSAQSTQAEENLSCSENLENADGDSQDDCGSSDFDSDSDDLKEVIPNETSVQEKPSLLGKSGFVGAGVETDDKFRVKFDSELKKYKDAKMRFLLSLVHDNKPTTSGDDGNTLDKVYSLFGNEIIILRALDNVDNKLKNGTSKEKKKRDRSQRVKSRSRTSSRETALEVPSDTDRSRTQSENDQYLPASGEEPALPAAAETEVQSFSQTVLQHEQISTQDVHASGWQYWEVYAFHLHRGHQFGGLSHPFQHCHPAADNSWMASSSGQLHHLPLNTYHDRGGSTGKSTPSTYQEAISLEDSGVQTLEVRSPITVFRLSWVSLFSANQWRLGLRGVADMMTRF</sequence>
<protein>
    <submittedName>
        <fullName evidence="3">Uncharacterized protein</fullName>
    </submittedName>
</protein>
<dbReference type="EMBL" id="WIXP02000016">
    <property type="protein sequence ID" value="KAF6198131.1"/>
    <property type="molecule type" value="Genomic_DNA"/>
</dbReference>
<keyword evidence="4" id="KW-1185">Reference proteome</keyword>
<keyword evidence="2" id="KW-0732">Signal</keyword>
<feature type="signal peptide" evidence="2">
    <location>
        <begin position="1"/>
        <end position="24"/>
    </location>
</feature>
<accession>A0A8S9WPR9</accession>
<feature type="compositionally biased region" description="Basic residues" evidence="1">
    <location>
        <begin position="169"/>
        <end position="185"/>
    </location>
</feature>
<feature type="region of interest" description="Disordered" evidence="1">
    <location>
        <begin position="162"/>
        <end position="215"/>
    </location>
</feature>
<proteinExistence type="predicted"/>
<feature type="region of interest" description="Disordered" evidence="1">
    <location>
        <begin position="45"/>
        <end position="67"/>
    </location>
</feature>
<evidence type="ECO:0000256" key="2">
    <source>
        <dbReference type="SAM" id="SignalP"/>
    </source>
</evidence>